<dbReference type="EMBL" id="KZ305018">
    <property type="protein sequence ID" value="PIA64390.1"/>
    <property type="molecule type" value="Genomic_DNA"/>
</dbReference>
<dbReference type="GO" id="GO:0003723">
    <property type="term" value="F:RNA binding"/>
    <property type="evidence" value="ECO:0007669"/>
    <property type="project" value="InterPro"/>
</dbReference>
<evidence type="ECO:0000313" key="1">
    <source>
        <dbReference type="EMBL" id="PIA64390.1"/>
    </source>
</evidence>
<dbReference type="Gene3D" id="1.25.40.10">
    <property type="entry name" value="Tetratricopeptide repeat domain"/>
    <property type="match status" value="1"/>
</dbReference>
<proteinExistence type="predicted"/>
<protein>
    <submittedName>
        <fullName evidence="1">Uncharacterized protein</fullName>
    </submittedName>
</protein>
<name>A0A2G5F8X2_AQUCA</name>
<dbReference type="OrthoDB" id="185373at2759"/>
<gene>
    <name evidence="1" type="ORF">AQUCO_00100105v1</name>
</gene>
<dbReference type="InterPro" id="IPR046960">
    <property type="entry name" value="PPR_At4g14850-like_plant"/>
</dbReference>
<keyword evidence="2" id="KW-1185">Reference proteome</keyword>
<dbReference type="Proteomes" id="UP000230069">
    <property type="component" value="Unassembled WGS sequence"/>
</dbReference>
<dbReference type="PANTHER" id="PTHR47926:SF452">
    <property type="entry name" value="PENTATRICOPEPTIDE REPEAT-CONTAINING PROTEIN"/>
    <property type="match status" value="1"/>
</dbReference>
<evidence type="ECO:0000313" key="2">
    <source>
        <dbReference type="Proteomes" id="UP000230069"/>
    </source>
</evidence>
<sequence length="145" mass="15535">MELSGLKPNAVTMISIFKLVAIGIQLKRDAPVCKGMIRDHGFQPSMEHYSCTMDMLGRAQNLDIEIDMIKSMPAGDNAGASVWGALLSASRNSRNSELGGRAAFLTLEPSNSAGYVLASTICCSYVLASTICCKRNVGGCRMQPE</sequence>
<reference evidence="1 2" key="1">
    <citation type="submission" date="2017-09" db="EMBL/GenBank/DDBJ databases">
        <title>WGS assembly of Aquilegia coerulea Goldsmith.</title>
        <authorList>
            <person name="Hodges S."/>
            <person name="Kramer E."/>
            <person name="Nordborg M."/>
            <person name="Tomkins J."/>
            <person name="Borevitz J."/>
            <person name="Derieg N."/>
            <person name="Yan J."/>
            <person name="Mihaltcheva S."/>
            <person name="Hayes R.D."/>
            <person name="Rokhsar D."/>
        </authorList>
    </citation>
    <scope>NUCLEOTIDE SEQUENCE [LARGE SCALE GENOMIC DNA]</scope>
    <source>
        <strain evidence="2">cv. Goldsmith</strain>
    </source>
</reference>
<dbReference type="STRING" id="218851.A0A2G5F8X2"/>
<dbReference type="GO" id="GO:0009451">
    <property type="term" value="P:RNA modification"/>
    <property type="evidence" value="ECO:0007669"/>
    <property type="project" value="InterPro"/>
</dbReference>
<dbReference type="InParanoid" id="A0A2G5F8X2"/>
<organism evidence="1 2">
    <name type="scientific">Aquilegia coerulea</name>
    <name type="common">Rocky mountain columbine</name>
    <dbReference type="NCBI Taxonomy" id="218851"/>
    <lineage>
        <taxon>Eukaryota</taxon>
        <taxon>Viridiplantae</taxon>
        <taxon>Streptophyta</taxon>
        <taxon>Embryophyta</taxon>
        <taxon>Tracheophyta</taxon>
        <taxon>Spermatophyta</taxon>
        <taxon>Magnoliopsida</taxon>
        <taxon>Ranunculales</taxon>
        <taxon>Ranunculaceae</taxon>
        <taxon>Thalictroideae</taxon>
        <taxon>Aquilegia</taxon>
    </lineage>
</organism>
<dbReference type="AlphaFoldDB" id="A0A2G5F8X2"/>
<dbReference type="InterPro" id="IPR011990">
    <property type="entry name" value="TPR-like_helical_dom_sf"/>
</dbReference>
<dbReference type="PANTHER" id="PTHR47926">
    <property type="entry name" value="PENTATRICOPEPTIDE REPEAT-CONTAINING PROTEIN"/>
    <property type="match status" value="1"/>
</dbReference>
<accession>A0A2G5F8X2</accession>